<dbReference type="Pfam" id="PF00149">
    <property type="entry name" value="Metallophos"/>
    <property type="match status" value="1"/>
</dbReference>
<dbReference type="PANTHER" id="PTHR11575:SF24">
    <property type="entry name" value="5'-NUCLEOTIDASE"/>
    <property type="match status" value="1"/>
</dbReference>
<feature type="domain" description="5'-Nucleotidase C-terminal" evidence="4">
    <location>
        <begin position="449"/>
        <end position="618"/>
    </location>
</feature>
<sequence>MHYAVKPLAIALLLAFNASVHAACVDERGTVFAGAIDSGVINKPVADSCLNDLVVDNVAEGANWGNHGEFVAALSRQSQGWLQSKLITAQERSRLMQAAARSDVGNTLLVSIAAFNDFHGNLQSPGNYKNTSNQFLPSGGIDYLAAYVKNIRAKSPNSVTVSAGDLIGASPLISALFHDEPTIEGMNILGLDFNAVGNHEFDEGRDELLRMQNGGCHPVDSHSCRGNQVGTPYPFEGAKFNFLAANVVEKTDGKTLFPAYGIKNFKGNKVAFIGMTLKGTPSIVTPSGISSLEFKDEADTVNALVPQLKAQGVNAIVVLIHEGGVPTGNYTNCPGISGPIVNIVSRLDNAVDLVISGHTHQAYLCDLPNSTGRAIPVTSAGSYGRLVSEIDLTLNTVTRDVIGVKASNLIVDRTPGVVTPVASLTTLVSNYAALAAPIANHALGVISAAITRSPNAGGESALGDVIADAQLESTAPAALGGAVIAFMNTGGIRADFTYPSSAAGEGDGVVTYGEAFTVQPFGNSLVTKTLTGQQIYDLLEQQWGATQPYSRILQVSGGFGYQHTFDTAAANFAAQKGGHFVCDGSVKLNGVAIDKSAPYRVTMNSFLADGGDNFTVFKLGTSQLGGAVDLDSMQDYFTAHSPVVPGARDRIVKVAACPAAI</sequence>
<dbReference type="GO" id="GO:0008253">
    <property type="term" value="F:5'-nucleotidase activity"/>
    <property type="evidence" value="ECO:0007669"/>
    <property type="project" value="TreeGrafter"/>
</dbReference>
<gene>
    <name evidence="5" type="ORF">SFMTTN_3525</name>
</gene>
<evidence type="ECO:0000313" key="6">
    <source>
        <dbReference type="Proteomes" id="UP000286806"/>
    </source>
</evidence>
<keyword evidence="2" id="KW-0547">Nucleotide-binding</keyword>
<dbReference type="Pfam" id="PF02872">
    <property type="entry name" value="5_nucleotid_C"/>
    <property type="match status" value="1"/>
</dbReference>
<evidence type="ECO:0000259" key="4">
    <source>
        <dbReference type="Pfam" id="PF02872"/>
    </source>
</evidence>
<dbReference type="SUPFAM" id="SSF55816">
    <property type="entry name" value="5'-nucleotidase (syn. UDP-sugar hydrolase), C-terminal domain"/>
    <property type="match status" value="1"/>
</dbReference>
<evidence type="ECO:0000259" key="3">
    <source>
        <dbReference type="Pfam" id="PF00149"/>
    </source>
</evidence>
<dbReference type="InterPro" id="IPR036907">
    <property type="entry name" value="5'-Nucleotdase_C_sf"/>
</dbReference>
<dbReference type="InterPro" id="IPR006179">
    <property type="entry name" value="5_nucleotidase/apyrase"/>
</dbReference>
<reference evidence="5 6" key="1">
    <citation type="journal article" date="2019" name="Front. Microbiol.">
        <title>Genomes of Neutrophilic Sulfur-Oxidizing Chemolithoautotrophs Representing 9 Proteobacterial Species From 8 Genera.</title>
        <authorList>
            <person name="Watanabe T."/>
            <person name="Kojima H."/>
            <person name="Umezawa K."/>
            <person name="Hori C."/>
            <person name="Takasuka T.E."/>
            <person name="Kato Y."/>
            <person name="Fukui M."/>
        </authorList>
    </citation>
    <scope>NUCLEOTIDE SEQUENCE [LARGE SCALE GENOMIC DNA]</scope>
    <source>
        <strain evidence="5 6">TTN</strain>
    </source>
</reference>
<dbReference type="GO" id="GO:0030288">
    <property type="term" value="C:outer membrane-bounded periplasmic space"/>
    <property type="evidence" value="ECO:0007669"/>
    <property type="project" value="TreeGrafter"/>
</dbReference>
<evidence type="ECO:0000256" key="2">
    <source>
        <dbReference type="RuleBase" id="RU362119"/>
    </source>
</evidence>
<feature type="domain" description="Calcineurin-like phosphoesterase" evidence="3">
    <location>
        <begin position="111"/>
        <end position="361"/>
    </location>
</feature>
<keyword evidence="6" id="KW-1185">Reference proteome</keyword>
<protein>
    <submittedName>
        <fullName evidence="5">5'-nucleotidase</fullName>
    </submittedName>
</protein>
<evidence type="ECO:0000313" key="5">
    <source>
        <dbReference type="EMBL" id="GBL47683.1"/>
    </source>
</evidence>
<keyword evidence="2" id="KW-0378">Hydrolase</keyword>
<dbReference type="InterPro" id="IPR004843">
    <property type="entry name" value="Calcineurin-like_PHP"/>
</dbReference>
<keyword evidence="1 2" id="KW-0732">Signal</keyword>
<dbReference type="RefSeq" id="WP_124706436.1">
    <property type="nucleotide sequence ID" value="NZ_BGOW01000071.1"/>
</dbReference>
<dbReference type="InterPro" id="IPR008334">
    <property type="entry name" value="5'-Nucleotdase_C"/>
</dbReference>
<evidence type="ECO:0000256" key="1">
    <source>
        <dbReference type="ARBA" id="ARBA00022729"/>
    </source>
</evidence>
<dbReference type="EMBL" id="BGOW01000071">
    <property type="protein sequence ID" value="GBL47683.1"/>
    <property type="molecule type" value="Genomic_DNA"/>
</dbReference>
<feature type="signal peptide" evidence="2">
    <location>
        <begin position="1"/>
        <end position="22"/>
    </location>
</feature>
<dbReference type="OrthoDB" id="9803927at2"/>
<dbReference type="PANTHER" id="PTHR11575">
    <property type="entry name" value="5'-NUCLEOTIDASE-RELATED"/>
    <property type="match status" value="1"/>
</dbReference>
<dbReference type="Proteomes" id="UP000286806">
    <property type="component" value="Unassembled WGS sequence"/>
</dbReference>
<dbReference type="Gene3D" id="3.90.780.10">
    <property type="entry name" value="5'-Nucleotidase, C-terminal domain"/>
    <property type="match status" value="1"/>
</dbReference>
<name>A0A401JHW4_9PROT</name>
<dbReference type="GO" id="GO:0009166">
    <property type="term" value="P:nucleotide catabolic process"/>
    <property type="evidence" value="ECO:0007669"/>
    <property type="project" value="InterPro"/>
</dbReference>
<dbReference type="AlphaFoldDB" id="A0A401JHW4"/>
<dbReference type="GO" id="GO:0008768">
    <property type="term" value="F:UDP-sugar diphosphatase activity"/>
    <property type="evidence" value="ECO:0007669"/>
    <property type="project" value="TreeGrafter"/>
</dbReference>
<dbReference type="InterPro" id="IPR029052">
    <property type="entry name" value="Metallo-depent_PP-like"/>
</dbReference>
<feature type="chain" id="PRO_5018814231" evidence="2">
    <location>
        <begin position="23"/>
        <end position="661"/>
    </location>
</feature>
<organism evidence="5 6">
    <name type="scientific">Sulfuriferula multivorans</name>
    <dbReference type="NCBI Taxonomy" id="1559896"/>
    <lineage>
        <taxon>Bacteria</taxon>
        <taxon>Pseudomonadati</taxon>
        <taxon>Pseudomonadota</taxon>
        <taxon>Betaproteobacteria</taxon>
        <taxon>Nitrosomonadales</taxon>
        <taxon>Sulfuricellaceae</taxon>
        <taxon>Sulfuriferula</taxon>
    </lineage>
</organism>
<comment type="similarity">
    <text evidence="2">Belongs to the 5'-nucleotidase family.</text>
</comment>
<dbReference type="PRINTS" id="PR01607">
    <property type="entry name" value="APYRASEFAMLY"/>
</dbReference>
<dbReference type="GO" id="GO:0000166">
    <property type="term" value="F:nucleotide binding"/>
    <property type="evidence" value="ECO:0007669"/>
    <property type="project" value="UniProtKB-KW"/>
</dbReference>
<proteinExistence type="inferred from homology"/>
<dbReference type="Gene3D" id="3.60.21.10">
    <property type="match status" value="1"/>
</dbReference>
<dbReference type="SUPFAM" id="SSF56300">
    <property type="entry name" value="Metallo-dependent phosphatases"/>
    <property type="match status" value="1"/>
</dbReference>
<accession>A0A401JHW4</accession>
<comment type="caution">
    <text evidence="5">The sequence shown here is derived from an EMBL/GenBank/DDBJ whole genome shotgun (WGS) entry which is preliminary data.</text>
</comment>